<accession>A0A7J0BKY5</accession>
<evidence type="ECO:0000313" key="3">
    <source>
        <dbReference type="EMBL" id="GFM34377.1"/>
    </source>
</evidence>
<dbReference type="SUPFAM" id="SSF51261">
    <property type="entry name" value="Duplicated hybrid motif"/>
    <property type="match status" value="1"/>
</dbReference>
<comment type="caution">
    <text evidence="3">The sequence shown here is derived from an EMBL/GenBank/DDBJ whole genome shotgun (WGS) entry which is preliminary data.</text>
</comment>
<dbReference type="PANTHER" id="PTHR21666">
    <property type="entry name" value="PEPTIDASE-RELATED"/>
    <property type="match status" value="1"/>
</dbReference>
<dbReference type="EMBL" id="BLVO01000013">
    <property type="protein sequence ID" value="GFM34377.1"/>
    <property type="molecule type" value="Genomic_DNA"/>
</dbReference>
<organism evidence="3 4">
    <name type="scientific">Desulfovibrio subterraneus</name>
    <dbReference type="NCBI Taxonomy" id="2718620"/>
    <lineage>
        <taxon>Bacteria</taxon>
        <taxon>Pseudomonadati</taxon>
        <taxon>Thermodesulfobacteriota</taxon>
        <taxon>Desulfovibrionia</taxon>
        <taxon>Desulfovibrionales</taxon>
        <taxon>Desulfovibrionaceae</taxon>
        <taxon>Desulfovibrio</taxon>
    </lineage>
</organism>
<feature type="domain" description="M23ase beta-sheet core" evidence="2">
    <location>
        <begin position="184"/>
        <end position="278"/>
    </location>
</feature>
<reference evidence="3 4" key="1">
    <citation type="submission" date="2020-05" db="EMBL/GenBank/DDBJ databases">
        <title>Draft genome sequence of Desulfovibrio sp. strain HN2T.</title>
        <authorList>
            <person name="Ueno A."/>
            <person name="Tamazawa S."/>
            <person name="Tamamura S."/>
            <person name="Murakami T."/>
            <person name="Kiyama T."/>
            <person name="Inomata H."/>
            <person name="Amano Y."/>
            <person name="Miyakawa K."/>
            <person name="Tamaki H."/>
            <person name="Naganuma T."/>
            <person name="Kaneko K."/>
        </authorList>
    </citation>
    <scope>NUCLEOTIDE SEQUENCE [LARGE SCALE GENOMIC DNA]</scope>
    <source>
        <strain evidence="3 4">HN2</strain>
    </source>
</reference>
<name>A0A7J0BKY5_9BACT</name>
<evidence type="ECO:0000313" key="4">
    <source>
        <dbReference type="Proteomes" id="UP000503840"/>
    </source>
</evidence>
<dbReference type="Gene3D" id="2.70.70.10">
    <property type="entry name" value="Glucose Permease (Domain IIA)"/>
    <property type="match status" value="1"/>
</dbReference>
<gene>
    <name evidence="3" type="ORF">DSM101010T_27420</name>
</gene>
<dbReference type="CDD" id="cd12797">
    <property type="entry name" value="M23_peptidase"/>
    <property type="match status" value="1"/>
</dbReference>
<dbReference type="Pfam" id="PF01551">
    <property type="entry name" value="Peptidase_M23"/>
    <property type="match status" value="1"/>
</dbReference>
<keyword evidence="4" id="KW-1185">Reference proteome</keyword>
<dbReference type="FunFam" id="2.70.70.10:FF:000019">
    <property type="entry name" value="M23 family peptidase"/>
    <property type="match status" value="1"/>
</dbReference>
<dbReference type="InterPro" id="IPR016047">
    <property type="entry name" value="M23ase_b-sheet_dom"/>
</dbReference>
<dbReference type="Proteomes" id="UP000503840">
    <property type="component" value="Unassembled WGS sequence"/>
</dbReference>
<feature type="chain" id="PRO_5029913731" evidence="1">
    <location>
        <begin position="19"/>
        <end position="285"/>
    </location>
</feature>
<dbReference type="PANTHER" id="PTHR21666:SF285">
    <property type="entry name" value="M23 FAMILY METALLOPEPTIDASE"/>
    <property type="match status" value="1"/>
</dbReference>
<evidence type="ECO:0000259" key="2">
    <source>
        <dbReference type="Pfam" id="PF01551"/>
    </source>
</evidence>
<sequence>MLFMLVCCAGLVPVRAFAQVQVQVALPEQVSPGQPFVAKVLSDAPLGDVFVEWNGKSVPVTFKQTSEKAWQGAVLLGVPFAEKGKAVSLRLSSVSGAGYATTDYSVPLVAKQYPEQHLKVDRKYVEVAKQNLDRHKKERERIVAALARINPEQEWTLPFLRPVPGGVSSEYGLTRFFNDKPRNPHKGLDLRGAAGTPIRACADGVVVLAENHFFAGNSVYIDHGQGVVSMYFHMSKIDVKTGQKVSRGSVVGKVGSTGRVTGPHLHFGISVQGELVDPVPLLADN</sequence>
<dbReference type="InterPro" id="IPR050570">
    <property type="entry name" value="Cell_wall_metabolism_enzyme"/>
</dbReference>
<proteinExistence type="predicted"/>
<dbReference type="InterPro" id="IPR011055">
    <property type="entry name" value="Dup_hybrid_motif"/>
</dbReference>
<keyword evidence="1" id="KW-0732">Signal</keyword>
<feature type="signal peptide" evidence="1">
    <location>
        <begin position="1"/>
        <end position="18"/>
    </location>
</feature>
<dbReference type="GO" id="GO:0004222">
    <property type="term" value="F:metalloendopeptidase activity"/>
    <property type="evidence" value="ECO:0007669"/>
    <property type="project" value="TreeGrafter"/>
</dbReference>
<protein>
    <submittedName>
        <fullName evidence="3">Peptidase M24</fullName>
    </submittedName>
</protein>
<evidence type="ECO:0000256" key="1">
    <source>
        <dbReference type="SAM" id="SignalP"/>
    </source>
</evidence>
<dbReference type="AlphaFoldDB" id="A0A7J0BKY5"/>